<dbReference type="GO" id="GO:0005524">
    <property type="term" value="F:ATP binding"/>
    <property type="evidence" value="ECO:0007669"/>
    <property type="project" value="InterPro"/>
</dbReference>
<evidence type="ECO:0000256" key="2">
    <source>
        <dbReference type="ARBA" id="ARBA00022692"/>
    </source>
</evidence>
<feature type="domain" description="ABC transporter" evidence="7">
    <location>
        <begin position="322"/>
        <end position="561"/>
    </location>
</feature>
<dbReference type="PANTHER" id="PTHR24221">
    <property type="entry name" value="ATP-BINDING CASSETTE SUB-FAMILY B"/>
    <property type="match status" value="1"/>
</dbReference>
<dbReference type="InterPro" id="IPR039421">
    <property type="entry name" value="Type_1_exporter"/>
</dbReference>
<name>A0A6J7E213_9ZZZZ</name>
<keyword evidence="4 5" id="KW-0472">Membrane</keyword>
<dbReference type="Gene3D" id="2.60.120.10">
    <property type="entry name" value="Jelly Rolls"/>
    <property type="match status" value="1"/>
</dbReference>
<evidence type="ECO:0000313" key="9">
    <source>
        <dbReference type="EMBL" id="CAB4873783.1"/>
    </source>
</evidence>
<dbReference type="EMBL" id="CAFBLP010000019">
    <property type="protein sequence ID" value="CAB4873783.1"/>
    <property type="molecule type" value="Genomic_DNA"/>
</dbReference>
<feature type="transmembrane region" description="Helical" evidence="5">
    <location>
        <begin position="34"/>
        <end position="55"/>
    </location>
</feature>
<dbReference type="PANTHER" id="PTHR24221:SF654">
    <property type="entry name" value="ATP-BINDING CASSETTE SUB-FAMILY B MEMBER 6"/>
    <property type="match status" value="1"/>
</dbReference>
<accession>A0A6J7E213</accession>
<evidence type="ECO:0000256" key="4">
    <source>
        <dbReference type="ARBA" id="ARBA00023136"/>
    </source>
</evidence>
<dbReference type="PROSITE" id="PS50042">
    <property type="entry name" value="CNMP_BINDING_3"/>
    <property type="match status" value="1"/>
</dbReference>
<dbReference type="GO" id="GO:0016020">
    <property type="term" value="C:membrane"/>
    <property type="evidence" value="ECO:0007669"/>
    <property type="project" value="UniProtKB-SubCell"/>
</dbReference>
<dbReference type="GO" id="GO:0034040">
    <property type="term" value="F:ATPase-coupled lipid transmembrane transporter activity"/>
    <property type="evidence" value="ECO:0007669"/>
    <property type="project" value="TreeGrafter"/>
</dbReference>
<evidence type="ECO:0000259" key="7">
    <source>
        <dbReference type="PROSITE" id="PS50893"/>
    </source>
</evidence>
<sequence length="754" mass="78795">MSDHSSGASRGWLGAPAAVLAAVAPTLRRRRGDVVVTMAVLIAGVTLSTAVPKFVKALLHHHPTAPTIVGFLVVLALDPFVNYAGHLRAAHLALRVGFEFRCQAFADVMASSPAAVDSSTRTTAIANVVTDVDRVEHGVEALVAWLAPGALRVVIALAFLSNFSATAALLMAAAIPLFLTVEARLSGRLVAADASRQEVADGVAATVDESLVALPSGRGLGLLPWFGRRLTVGAHHLDEVSLERHRLESQLHLGTRIVALLGLAGVTALGAWQHDGVTDLVPALLYVELAIVGLESLPAALRALQQAEASIGRLGGTFAESVLDASVTRHDDVAECDPDTTTNGARLQLVDPTGTLIDVPSGAWVVVVDHAGEESASWLTGAVPPALGQAFIDGQDASRLPGRPLVSVGSGARCVDASILDHLGALDANIDEPAALALLERLGVGHLAELADGGLHRPIGVNGQMLSIGEQQRVLLTMSLLANPKVIVTGELRPLADPLIARSVIDELRGDGRTVLTSVSSPELAEASDLVLYLTAGSWHLGTHHELLATVPSYVEHRHRADAGEFGELGALSGVGPLEREAIRRRMVTERYEAGDTIYRHGTPADRVVFVVAGRVEIIDAEGRRMALVGPGGACGDLRLTPGERRSETARAAEAVVVRTVGRRAWEQGLAGVLDADATERRILLSVLRQGSLPIEAAVRLVGDNDAARGLIANLLASGALRQGENGDLTAGSSARRTASTGIARDALDRLGGE</sequence>
<organism evidence="9">
    <name type="scientific">freshwater metagenome</name>
    <dbReference type="NCBI Taxonomy" id="449393"/>
    <lineage>
        <taxon>unclassified sequences</taxon>
        <taxon>metagenomes</taxon>
        <taxon>ecological metagenomes</taxon>
    </lineage>
</organism>
<evidence type="ECO:0000256" key="5">
    <source>
        <dbReference type="SAM" id="Phobius"/>
    </source>
</evidence>
<evidence type="ECO:0000259" key="8">
    <source>
        <dbReference type="PROSITE" id="PS50929"/>
    </source>
</evidence>
<dbReference type="SUPFAM" id="SSF52540">
    <property type="entry name" value="P-loop containing nucleoside triphosphate hydrolases"/>
    <property type="match status" value="1"/>
</dbReference>
<feature type="domain" description="Cyclic nucleotide-binding" evidence="6">
    <location>
        <begin position="571"/>
        <end position="670"/>
    </location>
</feature>
<reference evidence="9" key="1">
    <citation type="submission" date="2020-05" db="EMBL/GenBank/DDBJ databases">
        <authorList>
            <person name="Chiriac C."/>
            <person name="Salcher M."/>
            <person name="Ghai R."/>
            <person name="Kavagutti S V."/>
        </authorList>
    </citation>
    <scope>NUCLEOTIDE SEQUENCE</scope>
</reference>
<evidence type="ECO:0000259" key="6">
    <source>
        <dbReference type="PROSITE" id="PS50042"/>
    </source>
</evidence>
<dbReference type="InterPro" id="IPR018490">
    <property type="entry name" value="cNMP-bd_dom_sf"/>
</dbReference>
<dbReference type="InterPro" id="IPR014710">
    <property type="entry name" value="RmlC-like_jellyroll"/>
</dbReference>
<dbReference type="Gene3D" id="3.40.50.300">
    <property type="entry name" value="P-loop containing nucleotide triphosphate hydrolases"/>
    <property type="match status" value="1"/>
</dbReference>
<dbReference type="AlphaFoldDB" id="A0A6J7E213"/>
<feature type="transmembrane region" description="Helical" evidence="5">
    <location>
        <begin position="12"/>
        <end position="28"/>
    </location>
</feature>
<evidence type="ECO:0000256" key="3">
    <source>
        <dbReference type="ARBA" id="ARBA00022989"/>
    </source>
</evidence>
<protein>
    <submittedName>
        <fullName evidence="9">Unannotated protein</fullName>
    </submittedName>
</protein>
<feature type="domain" description="ABC transmembrane type-1" evidence="8">
    <location>
        <begin position="34"/>
        <end position="306"/>
    </location>
</feature>
<dbReference type="InterPro" id="IPR011527">
    <property type="entry name" value="ABC1_TM_dom"/>
</dbReference>
<comment type="subcellular location">
    <subcellularLocation>
        <location evidence="1">Membrane</location>
        <topology evidence="1">Multi-pass membrane protein</topology>
    </subcellularLocation>
</comment>
<dbReference type="PROSITE" id="PS50893">
    <property type="entry name" value="ABC_TRANSPORTER_2"/>
    <property type="match status" value="1"/>
</dbReference>
<keyword evidence="3 5" id="KW-1133">Transmembrane helix</keyword>
<proteinExistence type="predicted"/>
<dbReference type="InterPro" id="IPR027417">
    <property type="entry name" value="P-loop_NTPase"/>
</dbReference>
<gene>
    <name evidence="9" type="ORF">UFOPK3376_00995</name>
</gene>
<dbReference type="SUPFAM" id="SSF51206">
    <property type="entry name" value="cAMP-binding domain-like"/>
    <property type="match status" value="1"/>
</dbReference>
<feature type="transmembrane region" description="Helical" evidence="5">
    <location>
        <begin position="153"/>
        <end position="179"/>
    </location>
</feature>
<dbReference type="InterPro" id="IPR036640">
    <property type="entry name" value="ABC1_TM_sf"/>
</dbReference>
<dbReference type="Pfam" id="PF00027">
    <property type="entry name" value="cNMP_binding"/>
    <property type="match status" value="1"/>
</dbReference>
<dbReference type="SUPFAM" id="SSF90123">
    <property type="entry name" value="ABC transporter transmembrane region"/>
    <property type="match status" value="1"/>
</dbReference>
<keyword evidence="2 5" id="KW-0812">Transmembrane</keyword>
<dbReference type="InterPro" id="IPR003439">
    <property type="entry name" value="ABC_transporter-like_ATP-bd"/>
</dbReference>
<feature type="transmembrane region" description="Helical" evidence="5">
    <location>
        <begin position="67"/>
        <end position="85"/>
    </location>
</feature>
<dbReference type="Gene3D" id="1.20.1560.10">
    <property type="entry name" value="ABC transporter type 1, transmembrane domain"/>
    <property type="match status" value="1"/>
</dbReference>
<dbReference type="InterPro" id="IPR000595">
    <property type="entry name" value="cNMP-bd_dom"/>
</dbReference>
<dbReference type="Pfam" id="PF00664">
    <property type="entry name" value="ABC_membrane"/>
    <property type="match status" value="1"/>
</dbReference>
<dbReference type="CDD" id="cd00038">
    <property type="entry name" value="CAP_ED"/>
    <property type="match status" value="1"/>
</dbReference>
<dbReference type="GO" id="GO:0016887">
    <property type="term" value="F:ATP hydrolysis activity"/>
    <property type="evidence" value="ECO:0007669"/>
    <property type="project" value="InterPro"/>
</dbReference>
<evidence type="ECO:0000256" key="1">
    <source>
        <dbReference type="ARBA" id="ARBA00004141"/>
    </source>
</evidence>
<dbReference type="PROSITE" id="PS50929">
    <property type="entry name" value="ABC_TM1F"/>
    <property type="match status" value="1"/>
</dbReference>
<dbReference type="SMART" id="SM00100">
    <property type="entry name" value="cNMP"/>
    <property type="match status" value="1"/>
</dbReference>
<dbReference type="GO" id="GO:0140359">
    <property type="term" value="F:ABC-type transporter activity"/>
    <property type="evidence" value="ECO:0007669"/>
    <property type="project" value="InterPro"/>
</dbReference>